<organism evidence="2 3">
    <name type="scientific">Sediminibacillus dalangtanensis</name>
    <dbReference type="NCBI Taxonomy" id="2729421"/>
    <lineage>
        <taxon>Bacteria</taxon>
        <taxon>Bacillati</taxon>
        <taxon>Bacillota</taxon>
        <taxon>Bacilli</taxon>
        <taxon>Bacillales</taxon>
        <taxon>Bacillaceae</taxon>
        <taxon>Sediminibacillus</taxon>
    </lineage>
</organism>
<accession>A0ABX7VTF2</accession>
<feature type="transmembrane region" description="Helical" evidence="1">
    <location>
        <begin position="12"/>
        <end position="32"/>
    </location>
</feature>
<reference evidence="2 3" key="1">
    <citation type="submission" date="2019-12" db="EMBL/GenBank/DDBJ databases">
        <title>The whole genome sequencing of a strain isolated from a Mars analog, Dalangtan Playa.</title>
        <authorList>
            <person name="Huang T."/>
        </authorList>
    </citation>
    <scope>NUCLEOTIDE SEQUENCE [LARGE SCALE GENOMIC DNA]</scope>
    <source>
        <strain evidence="2 3">DP4-553-S</strain>
    </source>
</reference>
<name>A0ABX7VTF2_9BACI</name>
<keyword evidence="1" id="KW-0472">Membrane</keyword>
<evidence type="ECO:0000256" key="1">
    <source>
        <dbReference type="SAM" id="Phobius"/>
    </source>
</evidence>
<dbReference type="RefSeq" id="WP_209368222.1">
    <property type="nucleotide sequence ID" value="NZ_CP046956.1"/>
</dbReference>
<evidence type="ECO:0000313" key="3">
    <source>
        <dbReference type="Proteomes" id="UP000665043"/>
    </source>
</evidence>
<gene>
    <name evidence="2" type="ORF">ERJ70_07090</name>
</gene>
<dbReference type="EMBL" id="CP046956">
    <property type="protein sequence ID" value="QTM99085.1"/>
    <property type="molecule type" value="Genomic_DNA"/>
</dbReference>
<evidence type="ECO:0000313" key="2">
    <source>
        <dbReference type="EMBL" id="QTM99085.1"/>
    </source>
</evidence>
<keyword evidence="3" id="KW-1185">Reference proteome</keyword>
<keyword evidence="1" id="KW-0812">Transmembrane</keyword>
<sequence>MKKMALDSQFKWYLLYLSIYFVFIAGIVFGGMNQISNVIISDTDYMAEVWKSWLK</sequence>
<keyword evidence="1" id="KW-1133">Transmembrane helix</keyword>
<proteinExistence type="predicted"/>
<dbReference type="Proteomes" id="UP000665043">
    <property type="component" value="Chromosome"/>
</dbReference>
<protein>
    <submittedName>
        <fullName evidence="2">Uncharacterized protein</fullName>
    </submittedName>
</protein>